<protein>
    <submittedName>
        <fullName evidence="5">Uncharacterized protein</fullName>
    </submittedName>
</protein>
<evidence type="ECO:0000256" key="2">
    <source>
        <dbReference type="SAM" id="MobiDB-lite"/>
    </source>
</evidence>
<dbReference type="OrthoDB" id="348201at2759"/>
<comment type="similarity">
    <text evidence="1">Belongs to the RPAP1 family.</text>
</comment>
<dbReference type="AlphaFoldDB" id="A0A8H3HYD2"/>
<feature type="region of interest" description="Disordered" evidence="2">
    <location>
        <begin position="204"/>
        <end position="271"/>
    </location>
</feature>
<keyword evidence="6" id="KW-1185">Reference proteome</keyword>
<organism evidence="5 6">
    <name type="scientific">Imshaugia aleurites</name>
    <dbReference type="NCBI Taxonomy" id="172621"/>
    <lineage>
        <taxon>Eukaryota</taxon>
        <taxon>Fungi</taxon>
        <taxon>Dikarya</taxon>
        <taxon>Ascomycota</taxon>
        <taxon>Pezizomycotina</taxon>
        <taxon>Lecanoromycetes</taxon>
        <taxon>OSLEUM clade</taxon>
        <taxon>Lecanoromycetidae</taxon>
        <taxon>Lecanorales</taxon>
        <taxon>Lecanorineae</taxon>
        <taxon>Parmeliaceae</taxon>
        <taxon>Imshaugia</taxon>
    </lineage>
</organism>
<evidence type="ECO:0000313" key="5">
    <source>
        <dbReference type="EMBL" id="CAF9907537.1"/>
    </source>
</evidence>
<dbReference type="Pfam" id="PF08621">
    <property type="entry name" value="RPAP1_N"/>
    <property type="match status" value="1"/>
</dbReference>
<accession>A0A8H3HYD2</accession>
<dbReference type="PANTHER" id="PTHR21483">
    <property type="entry name" value="RNA POLYMERASE II-ASSOCIATED PROTEIN 1"/>
    <property type="match status" value="1"/>
</dbReference>
<name>A0A8H3HYD2_9LECA</name>
<feature type="compositionally biased region" description="Basic and acidic residues" evidence="2">
    <location>
        <begin position="175"/>
        <end position="188"/>
    </location>
</feature>
<reference evidence="5" key="1">
    <citation type="submission" date="2021-03" db="EMBL/GenBank/DDBJ databases">
        <authorList>
            <person name="Tagirdzhanova G."/>
        </authorList>
    </citation>
    <scope>NUCLEOTIDE SEQUENCE</scope>
</reference>
<dbReference type="Pfam" id="PF08620">
    <property type="entry name" value="RPAP1_C"/>
    <property type="match status" value="1"/>
</dbReference>
<gene>
    <name evidence="5" type="ORF">IMSHALPRED_005560</name>
</gene>
<dbReference type="InterPro" id="IPR039913">
    <property type="entry name" value="RPAP1/Rba50"/>
</dbReference>
<feature type="compositionally biased region" description="Pro residues" evidence="2">
    <location>
        <begin position="227"/>
        <end position="241"/>
    </location>
</feature>
<dbReference type="GO" id="GO:0006366">
    <property type="term" value="P:transcription by RNA polymerase II"/>
    <property type="evidence" value="ECO:0007669"/>
    <property type="project" value="InterPro"/>
</dbReference>
<evidence type="ECO:0000259" key="3">
    <source>
        <dbReference type="Pfam" id="PF08620"/>
    </source>
</evidence>
<feature type="domain" description="RPAP1 C-terminal" evidence="3">
    <location>
        <begin position="318"/>
        <end position="385"/>
    </location>
</feature>
<evidence type="ECO:0000313" key="6">
    <source>
        <dbReference type="Proteomes" id="UP000664534"/>
    </source>
</evidence>
<evidence type="ECO:0000259" key="4">
    <source>
        <dbReference type="Pfam" id="PF08621"/>
    </source>
</evidence>
<feature type="region of interest" description="Disordered" evidence="2">
    <location>
        <begin position="175"/>
        <end position="194"/>
    </location>
</feature>
<feature type="domain" description="RPAP1 N-terminal" evidence="4">
    <location>
        <begin position="131"/>
        <end position="175"/>
    </location>
</feature>
<feature type="compositionally biased region" description="Pro residues" evidence="2">
    <location>
        <begin position="248"/>
        <end position="262"/>
    </location>
</feature>
<dbReference type="PANTHER" id="PTHR21483:SF18">
    <property type="entry name" value="RNA POLYMERASE II-ASSOCIATED PROTEIN 1"/>
    <property type="match status" value="1"/>
</dbReference>
<dbReference type="EMBL" id="CAJPDT010000003">
    <property type="protein sequence ID" value="CAF9907537.1"/>
    <property type="molecule type" value="Genomic_DNA"/>
</dbReference>
<comment type="caution">
    <text evidence="5">The sequence shown here is derived from an EMBL/GenBank/DDBJ whole genome shotgun (WGS) entry which is preliminary data.</text>
</comment>
<dbReference type="InterPro" id="IPR013929">
    <property type="entry name" value="RPAP1_C"/>
</dbReference>
<feature type="compositionally biased region" description="Basic and acidic residues" evidence="2">
    <location>
        <begin position="79"/>
        <end position="95"/>
    </location>
</feature>
<dbReference type="InterPro" id="IPR013930">
    <property type="entry name" value="RPAP1_N"/>
</dbReference>
<evidence type="ECO:0000256" key="1">
    <source>
        <dbReference type="ARBA" id="ARBA00009953"/>
    </source>
</evidence>
<proteinExistence type="inferred from homology"/>
<sequence>MALRGQRFRISLDSDDEPDGDPFPGPAQGAGFNFGLVGDIKERKASSDAKPPTSPRFKSSEAGFPAHKTRTAPLRFKQRRENQIKDASQPKRHADPIIPLPYLSRSESSNGDGSAASGHEINVTSGSKVPSIDQENKQRLAQMSDTEIEEARKEVLGGLSSSLIEKLLKKANIDEGRNDSMGETHPYQDEVSLPSKTFLKKVTFEDPDAEQDPISTTEPVRRNIPRSPNPDAPPLRPPPDLQPASQTPLPPPNMHFPQPCKPPDLDPSDPNFLSALHSKYFPSLPSDPSTMAWMTPIDPKAETESVYSATQESFTPSSLRFDFRGHLLPPRLSAQISQTKGLHHHAHAPSSAGYTIPELAHLARSAYPAQRCIAYQTLGRVLYRLGRGDFGREGEDLCEGLWGLMDQGRVVEGMVAAAAKGEEAGNRSVWVTATEATWLWRKGGGRKWKGR</sequence>
<dbReference type="Proteomes" id="UP000664534">
    <property type="component" value="Unassembled WGS sequence"/>
</dbReference>
<feature type="region of interest" description="Disordered" evidence="2">
    <location>
        <begin position="1"/>
        <end position="146"/>
    </location>
</feature>